<keyword evidence="5" id="KW-1185">Reference proteome</keyword>
<reference evidence="4 5" key="1">
    <citation type="submission" date="2018-11" db="EMBL/GenBank/DDBJ databases">
        <title>Genomes From Bacteria Associated with the Canine Oral Cavity: a Test Case for Automated Genome-Based Taxonomic Assignment.</title>
        <authorList>
            <person name="Coil D.A."/>
            <person name="Jospin G."/>
            <person name="Darling A.E."/>
            <person name="Wallis C."/>
            <person name="Davis I.J."/>
            <person name="Harris S."/>
            <person name="Eisen J.A."/>
            <person name="Holcombe L.J."/>
            <person name="O'Flynn C."/>
        </authorList>
    </citation>
    <scope>NUCLEOTIDE SEQUENCE [LARGE SCALE GENOMIC DNA]</scope>
    <source>
        <strain evidence="4 5">OH770</strain>
    </source>
</reference>
<dbReference type="Gene3D" id="2.60.40.1240">
    <property type="match status" value="1"/>
</dbReference>
<feature type="transmembrane region" description="Helical" evidence="2">
    <location>
        <begin position="27"/>
        <end position="44"/>
    </location>
</feature>
<organism evidence="4 5">
    <name type="scientific">Schaalia canis</name>
    <dbReference type="NCBI Taxonomy" id="100469"/>
    <lineage>
        <taxon>Bacteria</taxon>
        <taxon>Bacillati</taxon>
        <taxon>Actinomycetota</taxon>
        <taxon>Actinomycetes</taxon>
        <taxon>Actinomycetales</taxon>
        <taxon>Actinomycetaceae</taxon>
        <taxon>Schaalia</taxon>
    </lineage>
</organism>
<proteinExistence type="predicted"/>
<dbReference type="Pfam" id="PF16729">
    <property type="entry name" value="DUF5067"/>
    <property type="match status" value="1"/>
</dbReference>
<keyword evidence="2" id="KW-0812">Transmembrane</keyword>
<evidence type="ECO:0000313" key="5">
    <source>
        <dbReference type="Proteomes" id="UP000280444"/>
    </source>
</evidence>
<dbReference type="InterPro" id="IPR029050">
    <property type="entry name" value="Immunoprotect_excell_Ig-like"/>
</dbReference>
<keyword evidence="2" id="KW-0472">Membrane</keyword>
<dbReference type="Proteomes" id="UP000280444">
    <property type="component" value="Unassembled WGS sequence"/>
</dbReference>
<sequence length="248" mass="26585">MSVMAIIALVLAILGLLISWIPLINVLGWILLLPALVLGIIAIVKTGPNGAARGRGLAIAATIVTVLALILTIAFQALYASIFSKVGTDLETLEKELKQIEQQNTPGLPNLELPTDADSGVAVEGEGDVDNGNYRIKLVSVTKTGVDYEDRPTAVLTYELTNQRSDDNYSIFDVHMQAFQNGVELENAVYGLEAPEGYDPLSLTAELKPGATKTVVIGFVLKDPSAPVLIEAEGFFSDGKVYKEFPIQ</sequence>
<dbReference type="OrthoDB" id="3240463at2"/>
<keyword evidence="1" id="KW-0732">Signal</keyword>
<feature type="domain" description="DUF5067" evidence="3">
    <location>
        <begin position="124"/>
        <end position="233"/>
    </location>
</feature>
<feature type="transmembrane region" description="Helical" evidence="2">
    <location>
        <begin position="56"/>
        <end position="79"/>
    </location>
</feature>
<dbReference type="InterPro" id="IPR031989">
    <property type="entry name" value="DUF5067"/>
</dbReference>
<gene>
    <name evidence="4" type="ORF">EII11_07500</name>
</gene>
<keyword evidence="2" id="KW-1133">Transmembrane helix</keyword>
<evidence type="ECO:0000256" key="1">
    <source>
        <dbReference type="ARBA" id="ARBA00022729"/>
    </source>
</evidence>
<evidence type="ECO:0000259" key="3">
    <source>
        <dbReference type="Pfam" id="PF16729"/>
    </source>
</evidence>
<dbReference type="EMBL" id="RQZF01000007">
    <property type="protein sequence ID" value="RRC95083.1"/>
    <property type="molecule type" value="Genomic_DNA"/>
</dbReference>
<evidence type="ECO:0000256" key="2">
    <source>
        <dbReference type="SAM" id="Phobius"/>
    </source>
</evidence>
<comment type="caution">
    <text evidence="4">The sequence shown here is derived from an EMBL/GenBank/DDBJ whole genome shotgun (WGS) entry which is preliminary data.</text>
</comment>
<feature type="transmembrane region" description="Helical" evidence="2">
    <location>
        <begin position="5"/>
        <end position="21"/>
    </location>
</feature>
<accession>A0A3P1SCS0</accession>
<evidence type="ECO:0000313" key="4">
    <source>
        <dbReference type="EMBL" id="RRC95083.1"/>
    </source>
</evidence>
<dbReference type="AlphaFoldDB" id="A0A3P1SCS0"/>
<protein>
    <submittedName>
        <fullName evidence="4">DUF5067 domain-containing protein</fullName>
    </submittedName>
</protein>
<name>A0A3P1SCS0_9ACTO</name>